<name>A0A098S5Y2_9BACT</name>
<dbReference type="Proteomes" id="UP000029736">
    <property type="component" value="Unassembled WGS sequence"/>
</dbReference>
<keyword evidence="3" id="KW-1185">Reference proteome</keyword>
<dbReference type="RefSeq" id="WP_044222030.1">
    <property type="nucleotide sequence ID" value="NZ_JBKAGJ010000034.1"/>
</dbReference>
<accession>A0A098S5Y2</accession>
<sequence length="81" mass="8862">MSEPLSKLKLQLIQAILRTDDPEVLRTALQVLSLESPAATTASADRPMSLDNLPDMLNQGAAPTDPEVQDMQRDIDEVFNA</sequence>
<evidence type="ECO:0000313" key="2">
    <source>
        <dbReference type="EMBL" id="KGE87520.1"/>
    </source>
</evidence>
<organism evidence="2 3">
    <name type="scientific">Phaeodactylibacter xiamenensis</name>
    <dbReference type="NCBI Taxonomy" id="1524460"/>
    <lineage>
        <taxon>Bacteria</taxon>
        <taxon>Pseudomonadati</taxon>
        <taxon>Bacteroidota</taxon>
        <taxon>Saprospiria</taxon>
        <taxon>Saprospirales</taxon>
        <taxon>Haliscomenobacteraceae</taxon>
        <taxon>Phaeodactylibacter</taxon>
    </lineage>
</organism>
<evidence type="ECO:0000256" key="1">
    <source>
        <dbReference type="SAM" id="MobiDB-lite"/>
    </source>
</evidence>
<proteinExistence type="predicted"/>
<dbReference type="EMBL" id="JPOS01000035">
    <property type="protein sequence ID" value="KGE87520.1"/>
    <property type="molecule type" value="Genomic_DNA"/>
</dbReference>
<feature type="region of interest" description="Disordered" evidence="1">
    <location>
        <begin position="36"/>
        <end position="81"/>
    </location>
</feature>
<reference evidence="2 3" key="1">
    <citation type="journal article" date="2014" name="Int. J. Syst. Evol. Microbiol.">
        <title>Phaeodactylibacter xiamenensis gen. nov., sp. nov., a member of the family Saprospiraceae isolated from the marine alga Phaeodactylum tricornutum.</title>
        <authorList>
            <person name="Chen Z.Jr."/>
            <person name="Lei X."/>
            <person name="Lai Q."/>
            <person name="Li Y."/>
            <person name="Zhang B."/>
            <person name="Zhang J."/>
            <person name="Zhang H."/>
            <person name="Yang L."/>
            <person name="Zheng W."/>
            <person name="Tian Y."/>
            <person name="Yu Z."/>
            <person name="Xu H.Jr."/>
            <person name="Zheng T."/>
        </authorList>
    </citation>
    <scope>NUCLEOTIDE SEQUENCE [LARGE SCALE GENOMIC DNA]</scope>
    <source>
        <strain evidence="2 3">KD52</strain>
    </source>
</reference>
<dbReference type="AlphaFoldDB" id="A0A098S5Y2"/>
<protein>
    <submittedName>
        <fullName evidence="2">Uncharacterized protein</fullName>
    </submittedName>
</protein>
<feature type="compositionally biased region" description="Basic and acidic residues" evidence="1">
    <location>
        <begin position="70"/>
        <end position="81"/>
    </location>
</feature>
<evidence type="ECO:0000313" key="3">
    <source>
        <dbReference type="Proteomes" id="UP000029736"/>
    </source>
</evidence>
<gene>
    <name evidence="2" type="ORF">IX84_15045</name>
</gene>
<comment type="caution">
    <text evidence="2">The sequence shown here is derived from an EMBL/GenBank/DDBJ whole genome shotgun (WGS) entry which is preliminary data.</text>
</comment>
<dbReference type="STRING" id="1524460.IX84_15045"/>